<dbReference type="eggNOG" id="ENOG5031UU0">
    <property type="taxonomic scope" value="Bacteria"/>
</dbReference>
<feature type="transmembrane region" description="Helical" evidence="1">
    <location>
        <begin position="80"/>
        <end position="99"/>
    </location>
</feature>
<organism evidence="2 3">
    <name type="scientific">Olsenella profusa F0195</name>
    <dbReference type="NCBI Taxonomy" id="1125712"/>
    <lineage>
        <taxon>Bacteria</taxon>
        <taxon>Bacillati</taxon>
        <taxon>Actinomycetota</taxon>
        <taxon>Coriobacteriia</taxon>
        <taxon>Coriobacteriales</taxon>
        <taxon>Atopobiaceae</taxon>
        <taxon>Olsenella</taxon>
    </lineage>
</organism>
<evidence type="ECO:0000256" key="1">
    <source>
        <dbReference type="SAM" id="Phobius"/>
    </source>
</evidence>
<keyword evidence="1" id="KW-0472">Membrane</keyword>
<sequence length="187" mass="19790">METTALEHIRSGHLLMAVCCFLYLVWWVIFFWPKVSGGSAEGPLHTLGIAAIIGAVIAAAFGTTRICGGAVSLFRDATPATVVTVASAALLYIVLLVITWKMFERQPTTELLLFVAWLAMELFVAVALSQAGMPGLPVVIAVGAMAGFIGSLVCYMLYYQLKPLPSFIDGCIPLALVGAISIAAALL</sequence>
<keyword evidence="1" id="KW-0812">Transmembrane</keyword>
<feature type="transmembrane region" description="Helical" evidence="1">
    <location>
        <begin position="44"/>
        <end position="68"/>
    </location>
</feature>
<evidence type="ECO:0000313" key="3">
    <source>
        <dbReference type="Proteomes" id="UP000016638"/>
    </source>
</evidence>
<dbReference type="Proteomes" id="UP000016638">
    <property type="component" value="Unassembled WGS sequence"/>
</dbReference>
<dbReference type="AlphaFoldDB" id="U2UTN6"/>
<feature type="transmembrane region" description="Helical" evidence="1">
    <location>
        <begin position="111"/>
        <end position="129"/>
    </location>
</feature>
<dbReference type="EMBL" id="AWEZ01000064">
    <property type="protein sequence ID" value="ERL06487.1"/>
    <property type="molecule type" value="Genomic_DNA"/>
</dbReference>
<comment type="caution">
    <text evidence="2">The sequence shown here is derived from an EMBL/GenBank/DDBJ whole genome shotgun (WGS) entry which is preliminary data.</text>
</comment>
<feature type="transmembrane region" description="Helical" evidence="1">
    <location>
        <begin position="136"/>
        <end position="158"/>
    </location>
</feature>
<feature type="transmembrane region" description="Helical" evidence="1">
    <location>
        <begin position="164"/>
        <end position="186"/>
    </location>
</feature>
<gene>
    <name evidence="2" type="ORF">HMPREF1316_1344</name>
</gene>
<feature type="transmembrane region" description="Helical" evidence="1">
    <location>
        <begin position="12"/>
        <end position="32"/>
    </location>
</feature>
<keyword evidence="3" id="KW-1185">Reference proteome</keyword>
<dbReference type="PATRIC" id="fig|1125712.3.peg.2110"/>
<evidence type="ECO:0000313" key="2">
    <source>
        <dbReference type="EMBL" id="ERL06487.1"/>
    </source>
</evidence>
<dbReference type="RefSeq" id="WP_021726941.1">
    <property type="nucleotide sequence ID" value="NZ_AWEZ01000064.1"/>
</dbReference>
<dbReference type="STRING" id="1125712.HMPREF1316_1344"/>
<protein>
    <submittedName>
        <fullName evidence="2">Putative membrane protein</fullName>
    </submittedName>
</protein>
<accession>U2UTN6</accession>
<keyword evidence="1" id="KW-1133">Transmembrane helix</keyword>
<proteinExistence type="predicted"/>
<dbReference type="OrthoDB" id="3193312at2"/>
<reference evidence="2 3" key="1">
    <citation type="submission" date="2013-08" db="EMBL/GenBank/DDBJ databases">
        <authorList>
            <person name="Durkin A.S."/>
            <person name="Haft D.R."/>
            <person name="McCorrison J."/>
            <person name="Torralba M."/>
            <person name="Gillis M."/>
            <person name="Haft D.H."/>
            <person name="Methe B."/>
            <person name="Sutton G."/>
            <person name="Nelson K.E."/>
        </authorList>
    </citation>
    <scope>NUCLEOTIDE SEQUENCE [LARGE SCALE GENOMIC DNA]</scope>
    <source>
        <strain evidence="2 3">F0195</strain>
    </source>
</reference>
<name>U2UTN6_9ACTN</name>